<dbReference type="CDD" id="cd00610">
    <property type="entry name" value="OAT_like"/>
    <property type="match status" value="1"/>
</dbReference>
<dbReference type="EMBL" id="WITJ01000003">
    <property type="protein sequence ID" value="MQW38772.1"/>
    <property type="molecule type" value="Genomic_DNA"/>
</dbReference>
<dbReference type="FunFam" id="3.40.640.10:FF:000004">
    <property type="entry name" value="Acetylornithine aminotransferase"/>
    <property type="match status" value="1"/>
</dbReference>
<dbReference type="InterPro" id="IPR015424">
    <property type="entry name" value="PyrdxlP-dep_Trfase"/>
</dbReference>
<dbReference type="PIRSF" id="PIRSF000521">
    <property type="entry name" value="Transaminase_4ab_Lys_Orn"/>
    <property type="match status" value="1"/>
</dbReference>
<dbReference type="InterPro" id="IPR005814">
    <property type="entry name" value="Aminotrans_3"/>
</dbReference>
<comment type="pathway">
    <text evidence="6">Amino-acid biosynthesis.</text>
</comment>
<accession>A0A7X1Z709</accession>
<organism evidence="8 9">
    <name type="scientific">Lactococcus hircilactis</name>
    <dbReference type="NCBI Taxonomy" id="1494462"/>
    <lineage>
        <taxon>Bacteria</taxon>
        <taxon>Bacillati</taxon>
        <taxon>Bacillota</taxon>
        <taxon>Bacilli</taxon>
        <taxon>Lactobacillales</taxon>
        <taxon>Streptococcaceae</taxon>
        <taxon>Lactococcus</taxon>
    </lineage>
</organism>
<dbReference type="GO" id="GO:0030170">
    <property type="term" value="F:pyridoxal phosphate binding"/>
    <property type="evidence" value="ECO:0007669"/>
    <property type="project" value="InterPro"/>
</dbReference>
<evidence type="ECO:0000256" key="5">
    <source>
        <dbReference type="ARBA" id="ARBA00022898"/>
    </source>
</evidence>
<dbReference type="InterPro" id="IPR015421">
    <property type="entry name" value="PyrdxlP-dep_Trfase_major"/>
</dbReference>
<gene>
    <name evidence="8" type="ORF">GHI93_02255</name>
</gene>
<dbReference type="OrthoDB" id="9807885at2"/>
<keyword evidence="3" id="KW-0028">Amino-acid biosynthesis</keyword>
<comment type="similarity">
    <text evidence="7">Belongs to the class-III pyridoxal-phosphate-dependent aminotransferase family.</text>
</comment>
<dbReference type="PROSITE" id="PS00600">
    <property type="entry name" value="AA_TRANSFER_CLASS_3"/>
    <property type="match status" value="1"/>
</dbReference>
<dbReference type="Gene3D" id="3.40.640.10">
    <property type="entry name" value="Type I PLP-dependent aspartate aminotransferase-like (Major domain)"/>
    <property type="match status" value="1"/>
</dbReference>
<dbReference type="InterPro" id="IPR015422">
    <property type="entry name" value="PyrdxlP-dep_Trfase_small"/>
</dbReference>
<evidence type="ECO:0000256" key="3">
    <source>
        <dbReference type="ARBA" id="ARBA00022605"/>
    </source>
</evidence>
<keyword evidence="2 8" id="KW-0032">Aminotransferase</keyword>
<dbReference type="GO" id="GO:0003992">
    <property type="term" value="F:N2-acetyl-L-ornithine:2-oxoglutarate 5-aminotransferase activity"/>
    <property type="evidence" value="ECO:0007669"/>
    <property type="project" value="UniProtKB-EC"/>
</dbReference>
<dbReference type="Gene3D" id="3.90.1150.10">
    <property type="entry name" value="Aspartate Aminotransferase, domain 1"/>
    <property type="match status" value="1"/>
</dbReference>
<evidence type="ECO:0000313" key="9">
    <source>
        <dbReference type="Proteomes" id="UP000439550"/>
    </source>
</evidence>
<dbReference type="AlphaFoldDB" id="A0A7X1Z709"/>
<comment type="caution">
    <text evidence="8">The sequence shown here is derived from an EMBL/GenBank/DDBJ whole genome shotgun (WGS) entry which is preliminary data.</text>
</comment>
<dbReference type="Proteomes" id="UP000439550">
    <property type="component" value="Unassembled WGS sequence"/>
</dbReference>
<reference evidence="8 9" key="1">
    <citation type="submission" date="2019-10" db="EMBL/GenBank/DDBJ databases">
        <authorList>
            <person name="Dong K."/>
        </authorList>
    </citation>
    <scope>NUCLEOTIDE SEQUENCE [LARGE SCALE GENOMIC DNA]</scope>
    <source>
        <strain evidence="8 9">DSM 28960</strain>
    </source>
</reference>
<evidence type="ECO:0000256" key="7">
    <source>
        <dbReference type="RuleBase" id="RU003560"/>
    </source>
</evidence>
<dbReference type="NCBIfam" id="NF002325">
    <property type="entry name" value="PRK01278.1"/>
    <property type="match status" value="1"/>
</dbReference>
<dbReference type="GO" id="GO:0042802">
    <property type="term" value="F:identical protein binding"/>
    <property type="evidence" value="ECO:0007669"/>
    <property type="project" value="TreeGrafter"/>
</dbReference>
<proteinExistence type="inferred from homology"/>
<dbReference type="Pfam" id="PF00202">
    <property type="entry name" value="Aminotran_3"/>
    <property type="match status" value="1"/>
</dbReference>
<dbReference type="EC" id="2.6.1.11" evidence="8"/>
<dbReference type="NCBIfam" id="NF002797">
    <property type="entry name" value="PRK02936.1"/>
    <property type="match status" value="1"/>
</dbReference>
<dbReference type="PANTHER" id="PTHR11986:SF79">
    <property type="entry name" value="ACETYLORNITHINE AMINOTRANSFERASE, MITOCHONDRIAL"/>
    <property type="match status" value="1"/>
</dbReference>
<dbReference type="NCBIfam" id="TIGR00707">
    <property type="entry name" value="argD"/>
    <property type="match status" value="1"/>
</dbReference>
<dbReference type="GO" id="GO:0006526">
    <property type="term" value="P:L-arginine biosynthetic process"/>
    <property type="evidence" value="ECO:0007669"/>
    <property type="project" value="UniProtKB-ARBA"/>
</dbReference>
<dbReference type="SUPFAM" id="SSF53383">
    <property type="entry name" value="PLP-dependent transferases"/>
    <property type="match status" value="1"/>
</dbReference>
<dbReference type="InterPro" id="IPR049704">
    <property type="entry name" value="Aminotrans_3_PPA_site"/>
</dbReference>
<comment type="cofactor">
    <cofactor evidence="1">
        <name>pyridoxal 5'-phosphate</name>
        <dbReference type="ChEBI" id="CHEBI:597326"/>
    </cofactor>
</comment>
<sequence>MTHLLENYNRLDFALMDGKECHLIDHTGKSYLDLTSGIGVMNMGYSFEAGKAAVNYQLDHLAHLSNLYINPLQEKVAEKLSANGNYKSFFCNSGTEANEAALKLARLIRPNKKILAFKNGFHGRTFGAMSATMQPKIQEGFSPLVPDFVSCHFNDVFDFETQLKKEEIGAIIFEIIQGEGGILVIHPDFVAALKKAQKNGILLIVDEVQTGIGRTGKRFAFEHFDLKPDLITSAKALANGLPVGVMLAKNKYASYFSAGKHGSTFGGNPLAMASADAVLSHLTEDFLAEVEEKSDYFYRLLSEQLNHHPQVLAIRGMGLMLGIQLDDSCDRAEMMARLREKGVLVLSAGKNVIRLLPPLVIKKSELKQASEILGEVL</sequence>
<dbReference type="PANTHER" id="PTHR11986">
    <property type="entry name" value="AMINOTRANSFERASE CLASS III"/>
    <property type="match status" value="1"/>
</dbReference>
<dbReference type="InterPro" id="IPR004636">
    <property type="entry name" value="AcOrn/SuccOrn_fam"/>
</dbReference>
<evidence type="ECO:0000256" key="2">
    <source>
        <dbReference type="ARBA" id="ARBA00022576"/>
    </source>
</evidence>
<keyword evidence="9" id="KW-1185">Reference proteome</keyword>
<evidence type="ECO:0000313" key="8">
    <source>
        <dbReference type="EMBL" id="MQW38772.1"/>
    </source>
</evidence>
<evidence type="ECO:0000256" key="6">
    <source>
        <dbReference type="ARBA" id="ARBA00029440"/>
    </source>
</evidence>
<evidence type="ECO:0000256" key="4">
    <source>
        <dbReference type="ARBA" id="ARBA00022679"/>
    </source>
</evidence>
<keyword evidence="5 7" id="KW-0663">Pyridoxal phosphate</keyword>
<name>A0A7X1Z709_9LACT</name>
<protein>
    <submittedName>
        <fullName evidence="8">Acetylornithine transaminase</fullName>
        <ecNumber evidence="8">2.6.1.11</ecNumber>
    </submittedName>
</protein>
<keyword evidence="4 8" id="KW-0808">Transferase</keyword>
<dbReference type="RefSeq" id="WP_153495201.1">
    <property type="nucleotide sequence ID" value="NZ_CAXYUY010000038.1"/>
</dbReference>
<evidence type="ECO:0000256" key="1">
    <source>
        <dbReference type="ARBA" id="ARBA00001933"/>
    </source>
</evidence>
<dbReference type="InterPro" id="IPR050103">
    <property type="entry name" value="Class-III_PLP-dep_AT"/>
</dbReference>